<feature type="transmembrane region" description="Helical" evidence="2">
    <location>
        <begin position="184"/>
        <end position="206"/>
    </location>
</feature>
<feature type="compositionally biased region" description="Low complexity" evidence="1">
    <location>
        <begin position="64"/>
        <end position="76"/>
    </location>
</feature>
<keyword evidence="2" id="KW-0472">Membrane</keyword>
<feature type="transmembrane region" description="Helical" evidence="2">
    <location>
        <begin position="261"/>
        <end position="280"/>
    </location>
</feature>
<dbReference type="EMBL" id="BAAANO010000002">
    <property type="protein sequence ID" value="GAA1997832.1"/>
    <property type="molecule type" value="Genomic_DNA"/>
</dbReference>
<evidence type="ECO:0000313" key="4">
    <source>
        <dbReference type="EMBL" id="GAA1997832.1"/>
    </source>
</evidence>
<comment type="caution">
    <text evidence="4">The sequence shown here is derived from an EMBL/GenBank/DDBJ whole genome shotgun (WGS) entry which is preliminary data.</text>
</comment>
<keyword evidence="2" id="KW-1133">Transmembrane helix</keyword>
<evidence type="ECO:0000256" key="1">
    <source>
        <dbReference type="SAM" id="MobiDB-lite"/>
    </source>
</evidence>
<feature type="domain" description="DUF3566" evidence="3">
    <location>
        <begin position="165"/>
        <end position="282"/>
    </location>
</feature>
<dbReference type="InterPro" id="IPR021949">
    <property type="entry name" value="DUF3566_TM"/>
</dbReference>
<evidence type="ECO:0000256" key="2">
    <source>
        <dbReference type="SAM" id="Phobius"/>
    </source>
</evidence>
<feature type="compositionally biased region" description="Low complexity" evidence="1">
    <location>
        <begin position="96"/>
        <end position="130"/>
    </location>
</feature>
<organism evidence="4 5">
    <name type="scientific">Brevibacterium samyangense</name>
    <dbReference type="NCBI Taxonomy" id="366888"/>
    <lineage>
        <taxon>Bacteria</taxon>
        <taxon>Bacillati</taxon>
        <taxon>Actinomycetota</taxon>
        <taxon>Actinomycetes</taxon>
        <taxon>Micrococcales</taxon>
        <taxon>Brevibacteriaceae</taxon>
        <taxon>Brevibacterium</taxon>
    </lineage>
</organism>
<evidence type="ECO:0000259" key="3">
    <source>
        <dbReference type="Pfam" id="PF12089"/>
    </source>
</evidence>
<feature type="region of interest" description="Disordered" evidence="1">
    <location>
        <begin position="1"/>
        <end position="130"/>
    </location>
</feature>
<dbReference type="Proteomes" id="UP001500755">
    <property type="component" value="Unassembled WGS sequence"/>
</dbReference>
<feature type="compositionally biased region" description="Low complexity" evidence="1">
    <location>
        <begin position="25"/>
        <end position="37"/>
    </location>
</feature>
<dbReference type="Pfam" id="PF12089">
    <property type="entry name" value="DUF3566"/>
    <property type="match status" value="1"/>
</dbReference>
<keyword evidence="2" id="KW-0812">Transmembrane</keyword>
<gene>
    <name evidence="4" type="ORF">GCM10009755_01210</name>
</gene>
<dbReference type="RefSeq" id="WP_344305961.1">
    <property type="nucleotide sequence ID" value="NZ_BAAANO010000002.1"/>
</dbReference>
<feature type="transmembrane region" description="Helical" evidence="2">
    <location>
        <begin position="231"/>
        <end position="254"/>
    </location>
</feature>
<sequence>MSENEQKPATKVIRASSGGTRLTAGGPSTSSSGQSSGQDPKTGGGANKDSAGAKTGTKPSGAQTTPTTGSGPKPTTDSAPTKAQPRVSGDRPTARTGSGPSAPAAPTSAPSAGASAGSAKQGSAPQSASAKAKLGGAADVMNNAVRATSGGVKMGLGKTAQKKGPRTVKLQVSSIDPWSVAKMAALMSLAICIVTVVGSIVVWLVLQATGVLGEVQTTLGEIAGTESAEELLGFVSLGNVFFVSLVVGVINMVLMTALATLFAVLYNIGSAIVGGLHLTLTDD</sequence>
<name>A0ABN2T381_9MICO</name>
<evidence type="ECO:0000313" key="5">
    <source>
        <dbReference type="Proteomes" id="UP001500755"/>
    </source>
</evidence>
<accession>A0ABN2T381</accession>
<proteinExistence type="predicted"/>
<keyword evidence="5" id="KW-1185">Reference proteome</keyword>
<protein>
    <submittedName>
        <fullName evidence="4">DUF3566 domain-containing protein</fullName>
    </submittedName>
</protein>
<reference evidence="4 5" key="1">
    <citation type="journal article" date="2019" name="Int. J. Syst. Evol. Microbiol.">
        <title>The Global Catalogue of Microorganisms (GCM) 10K type strain sequencing project: providing services to taxonomists for standard genome sequencing and annotation.</title>
        <authorList>
            <consortium name="The Broad Institute Genomics Platform"/>
            <consortium name="The Broad Institute Genome Sequencing Center for Infectious Disease"/>
            <person name="Wu L."/>
            <person name="Ma J."/>
        </authorList>
    </citation>
    <scope>NUCLEOTIDE SEQUENCE [LARGE SCALE GENOMIC DNA]</scope>
    <source>
        <strain evidence="4 5">JCM 14546</strain>
    </source>
</reference>